<protein>
    <recommendedName>
        <fullName evidence="4">DUF4175 domain-containing protein</fullName>
    </recommendedName>
</protein>
<dbReference type="Proteomes" id="UP000682843">
    <property type="component" value="Chromosome"/>
</dbReference>
<keyword evidence="3" id="KW-1185">Reference proteome</keyword>
<evidence type="ECO:0000256" key="1">
    <source>
        <dbReference type="SAM" id="Phobius"/>
    </source>
</evidence>
<dbReference type="EMBL" id="CP036498">
    <property type="protein sequence ID" value="QUS41625.1"/>
    <property type="molecule type" value="Genomic_DNA"/>
</dbReference>
<feature type="transmembrane region" description="Helical" evidence="1">
    <location>
        <begin position="7"/>
        <end position="26"/>
    </location>
</feature>
<feature type="transmembrane region" description="Helical" evidence="1">
    <location>
        <begin position="32"/>
        <end position="52"/>
    </location>
</feature>
<name>A0ABX8AH31_9BRAD</name>
<evidence type="ECO:0008006" key="4">
    <source>
        <dbReference type="Google" id="ProtNLM"/>
    </source>
</evidence>
<organism evidence="2 3">
    <name type="scientific">Tardiphaga alba</name>
    <dbReference type="NCBI Taxonomy" id="340268"/>
    <lineage>
        <taxon>Bacteria</taxon>
        <taxon>Pseudomonadati</taxon>
        <taxon>Pseudomonadota</taxon>
        <taxon>Alphaproteobacteria</taxon>
        <taxon>Hyphomicrobiales</taxon>
        <taxon>Nitrobacteraceae</taxon>
        <taxon>Tardiphaga</taxon>
    </lineage>
</organism>
<dbReference type="RefSeq" id="WP_211910265.1">
    <property type="nucleotide sequence ID" value="NZ_CP036498.1"/>
</dbReference>
<accession>A0ABX8AH31</accession>
<keyword evidence="1" id="KW-0472">Membrane</keyword>
<sequence>MSSFRRQWLWPILLAVATVFGLLVALVGEGGIWWALSWLMLSVPLLVMAYHASTSRRSD</sequence>
<keyword evidence="1" id="KW-0812">Transmembrane</keyword>
<gene>
    <name evidence="2" type="ORF">RPMA_24310</name>
</gene>
<evidence type="ECO:0000313" key="2">
    <source>
        <dbReference type="EMBL" id="QUS41625.1"/>
    </source>
</evidence>
<evidence type="ECO:0000313" key="3">
    <source>
        <dbReference type="Proteomes" id="UP000682843"/>
    </source>
</evidence>
<reference evidence="2 3" key="1">
    <citation type="submission" date="2019-02" db="EMBL/GenBank/DDBJ databases">
        <title>Emended description of the genus Rhodopseudomonas and description of Rhodopseudomonas albus sp. nov., a non-phototrophic, heavy-metal-tolerant bacterium isolated from garden soil.</title>
        <authorList>
            <person name="Bao Z."/>
            <person name="Cao W.W."/>
            <person name="Sato Y."/>
            <person name="Nishizawa T."/>
            <person name="Zhao J."/>
            <person name="Guo Y."/>
            <person name="Ohta H."/>
        </authorList>
    </citation>
    <scope>NUCLEOTIDE SEQUENCE [LARGE SCALE GENOMIC DNA]</scope>
    <source>
        <strain evidence="2 3">SK50-23</strain>
    </source>
</reference>
<keyword evidence="1" id="KW-1133">Transmembrane helix</keyword>
<proteinExistence type="predicted"/>